<protein>
    <submittedName>
        <fullName evidence="2">Antibiotic biosynthesis monooxygenase</fullName>
    </submittedName>
</protein>
<gene>
    <name evidence="2" type="ORF">GCM10010915_23320</name>
</gene>
<dbReference type="AlphaFoldDB" id="A0A916YE38"/>
<keyword evidence="3" id="KW-1185">Reference proteome</keyword>
<dbReference type="RefSeq" id="WP_188712384.1">
    <property type="nucleotide sequence ID" value="NZ_BMHO01000001.1"/>
</dbReference>
<proteinExistence type="predicted"/>
<comment type="caution">
    <text evidence="2">The sequence shown here is derived from an EMBL/GenBank/DDBJ whole genome shotgun (WGS) entry which is preliminary data.</text>
</comment>
<dbReference type="GO" id="GO:0004497">
    <property type="term" value="F:monooxygenase activity"/>
    <property type="evidence" value="ECO:0007669"/>
    <property type="project" value="UniProtKB-KW"/>
</dbReference>
<dbReference type="Gene3D" id="3.30.70.100">
    <property type="match status" value="1"/>
</dbReference>
<keyword evidence="2" id="KW-0560">Oxidoreductase</keyword>
<feature type="domain" description="ABM" evidence="1">
    <location>
        <begin position="13"/>
        <end position="72"/>
    </location>
</feature>
<dbReference type="InterPro" id="IPR007138">
    <property type="entry name" value="ABM_dom"/>
</dbReference>
<dbReference type="SUPFAM" id="SSF54909">
    <property type="entry name" value="Dimeric alpha+beta barrel"/>
    <property type="match status" value="1"/>
</dbReference>
<organism evidence="2 3">
    <name type="scientific">Microbacterium faecale</name>
    <dbReference type="NCBI Taxonomy" id="1804630"/>
    <lineage>
        <taxon>Bacteria</taxon>
        <taxon>Bacillati</taxon>
        <taxon>Actinomycetota</taxon>
        <taxon>Actinomycetes</taxon>
        <taxon>Micrococcales</taxon>
        <taxon>Microbacteriaceae</taxon>
        <taxon>Microbacterium</taxon>
    </lineage>
</organism>
<dbReference type="Pfam" id="PF03992">
    <property type="entry name" value="ABM"/>
    <property type="match status" value="1"/>
</dbReference>
<dbReference type="EMBL" id="BMHO01000001">
    <property type="protein sequence ID" value="GGD41703.1"/>
    <property type="molecule type" value="Genomic_DNA"/>
</dbReference>
<reference evidence="2" key="1">
    <citation type="journal article" date="2014" name="Int. J. Syst. Evol. Microbiol.">
        <title>Complete genome sequence of Corynebacterium casei LMG S-19264T (=DSM 44701T), isolated from a smear-ripened cheese.</title>
        <authorList>
            <consortium name="US DOE Joint Genome Institute (JGI-PGF)"/>
            <person name="Walter F."/>
            <person name="Albersmeier A."/>
            <person name="Kalinowski J."/>
            <person name="Ruckert C."/>
        </authorList>
    </citation>
    <scope>NUCLEOTIDE SEQUENCE</scope>
    <source>
        <strain evidence="2">CGMCC 1.15152</strain>
    </source>
</reference>
<dbReference type="Proteomes" id="UP000633205">
    <property type="component" value="Unassembled WGS sequence"/>
</dbReference>
<keyword evidence="2" id="KW-0503">Monooxygenase</keyword>
<name>A0A916YE38_9MICO</name>
<evidence type="ECO:0000313" key="3">
    <source>
        <dbReference type="Proteomes" id="UP000633205"/>
    </source>
</evidence>
<evidence type="ECO:0000313" key="2">
    <source>
        <dbReference type="EMBL" id="GGD41703.1"/>
    </source>
</evidence>
<accession>A0A916YE38</accession>
<dbReference type="InterPro" id="IPR011008">
    <property type="entry name" value="Dimeric_a/b-barrel"/>
</dbReference>
<sequence>MVAVELTGHLICAHEGEAATVRRYLPRHVELTHGEPGCLHFEVKPTDDPLVWSVSERFVDRAAFDAHQARVAASEWGRITRGITRNFVVTEREK</sequence>
<reference evidence="2" key="2">
    <citation type="submission" date="2020-09" db="EMBL/GenBank/DDBJ databases">
        <authorList>
            <person name="Sun Q."/>
            <person name="Zhou Y."/>
        </authorList>
    </citation>
    <scope>NUCLEOTIDE SEQUENCE</scope>
    <source>
        <strain evidence="2">CGMCC 1.15152</strain>
    </source>
</reference>
<evidence type="ECO:0000259" key="1">
    <source>
        <dbReference type="Pfam" id="PF03992"/>
    </source>
</evidence>